<dbReference type="PANTHER" id="PTHR36155:SF1">
    <property type="entry name" value="BLL5354 PROTEIN"/>
    <property type="match status" value="1"/>
</dbReference>
<sequence>MELKTVQIDNPELLNFILGHSHFIKTVEDLYEAIVTTVPGAKFGIAFCEASDVCLVRHAGTDDELVALAQKNALNLSAGHSFIIFMRDMFPINILNTVKNVPEVCRIFCATANPVEVIIAETAQGRGILGVVDGFASKGIEADADITTRKSFLRTIGYKM</sequence>
<reference evidence="1 2" key="1">
    <citation type="submission" date="2019-11" db="EMBL/GenBank/DDBJ databases">
        <title>Comparative genomics of hydrocarbon-degrading Desulfosarcina strains.</title>
        <authorList>
            <person name="Watanabe M."/>
            <person name="Kojima H."/>
            <person name="Fukui M."/>
        </authorList>
    </citation>
    <scope>NUCLEOTIDE SEQUENCE [LARGE SCALE GENOMIC DNA]</scope>
    <source>
        <strain evidence="2">oXyS1</strain>
    </source>
</reference>
<gene>
    <name evidence="1" type="ORF">DSCOOX_21240</name>
</gene>
<protein>
    <submittedName>
        <fullName evidence="1">Membrane protein</fullName>
    </submittedName>
</protein>
<name>A0A5K8A9U7_9BACT</name>
<dbReference type="PANTHER" id="PTHR36155">
    <property type="entry name" value="BLL5354 PROTEIN"/>
    <property type="match status" value="1"/>
</dbReference>
<dbReference type="RefSeq" id="WP_155310196.1">
    <property type="nucleotide sequence ID" value="NZ_AP021879.1"/>
</dbReference>
<dbReference type="Gene3D" id="3.40.1520.10">
    <property type="entry name" value="Ta1353-like"/>
    <property type="match status" value="1"/>
</dbReference>
<dbReference type="AlphaFoldDB" id="A0A5K8A9U7"/>
<proteinExistence type="predicted"/>
<dbReference type="SUPFAM" id="SSF103165">
    <property type="entry name" value="Ta1353-like"/>
    <property type="match status" value="1"/>
</dbReference>
<dbReference type="Proteomes" id="UP000422108">
    <property type="component" value="Chromosome"/>
</dbReference>
<organism evidence="1 2">
    <name type="scientific">Desulfosarcina ovata subsp. ovata</name>
    <dbReference type="NCBI Taxonomy" id="2752305"/>
    <lineage>
        <taxon>Bacteria</taxon>
        <taxon>Pseudomonadati</taxon>
        <taxon>Thermodesulfobacteriota</taxon>
        <taxon>Desulfobacteria</taxon>
        <taxon>Desulfobacterales</taxon>
        <taxon>Desulfosarcinaceae</taxon>
        <taxon>Desulfosarcina</taxon>
    </lineage>
</organism>
<evidence type="ECO:0000313" key="1">
    <source>
        <dbReference type="EMBL" id="BBO88944.1"/>
    </source>
</evidence>
<dbReference type="InterPro" id="IPR036902">
    <property type="entry name" value="Ta1353-like_sf"/>
</dbReference>
<dbReference type="InterPro" id="IPR007153">
    <property type="entry name" value="Adenosine_kinase"/>
</dbReference>
<dbReference type="Pfam" id="PF04008">
    <property type="entry name" value="Adenosine_kin"/>
    <property type="match status" value="1"/>
</dbReference>
<keyword evidence="2" id="KW-1185">Reference proteome</keyword>
<accession>A0A5K8A9U7</accession>
<evidence type="ECO:0000313" key="2">
    <source>
        <dbReference type="Proteomes" id="UP000422108"/>
    </source>
</evidence>
<dbReference type="EMBL" id="AP021879">
    <property type="protein sequence ID" value="BBO88944.1"/>
    <property type="molecule type" value="Genomic_DNA"/>
</dbReference>